<dbReference type="PANTHER" id="PTHR45138:SF9">
    <property type="entry name" value="DIGUANYLATE CYCLASE DGCM-RELATED"/>
    <property type="match status" value="1"/>
</dbReference>
<dbReference type="FunFam" id="3.30.70.270:FF:000001">
    <property type="entry name" value="Diguanylate cyclase domain protein"/>
    <property type="match status" value="1"/>
</dbReference>
<dbReference type="eggNOG" id="COG3706">
    <property type="taxonomic scope" value="Bacteria"/>
</dbReference>
<dbReference type="SUPFAM" id="SSF55073">
    <property type="entry name" value="Nucleotide cyclase"/>
    <property type="match status" value="1"/>
</dbReference>
<dbReference type="PROSITE" id="PS50887">
    <property type="entry name" value="GGDEF"/>
    <property type="match status" value="1"/>
</dbReference>
<dbReference type="Gene3D" id="3.30.70.270">
    <property type="match status" value="1"/>
</dbReference>
<evidence type="ECO:0000256" key="2">
    <source>
        <dbReference type="ARBA" id="ARBA00034247"/>
    </source>
</evidence>
<dbReference type="KEGG" id="cbx:Cenrod_0779"/>
<evidence type="ECO:0000256" key="1">
    <source>
        <dbReference type="ARBA" id="ARBA00012528"/>
    </source>
</evidence>
<dbReference type="AlphaFoldDB" id="U5N6J0"/>
<evidence type="ECO:0000313" key="4">
    <source>
        <dbReference type="EMBL" id="AGX86885.1"/>
    </source>
</evidence>
<dbReference type="SMART" id="SM00267">
    <property type="entry name" value="GGDEF"/>
    <property type="match status" value="1"/>
</dbReference>
<dbReference type="GO" id="GO:0052621">
    <property type="term" value="F:diguanylate cyclase activity"/>
    <property type="evidence" value="ECO:0007669"/>
    <property type="project" value="UniProtKB-EC"/>
</dbReference>
<dbReference type="STRING" id="946483.Cenrod_0779"/>
<dbReference type="InterPro" id="IPR000160">
    <property type="entry name" value="GGDEF_dom"/>
</dbReference>
<protein>
    <recommendedName>
        <fullName evidence="1">diguanylate cyclase</fullName>
        <ecNumber evidence="1">2.7.7.65</ecNumber>
    </recommendedName>
</protein>
<dbReference type="EMBL" id="CP004885">
    <property type="protein sequence ID" value="AGX86885.1"/>
    <property type="molecule type" value="Genomic_DNA"/>
</dbReference>
<dbReference type="PATRIC" id="fig|946483.4.peg.778"/>
<dbReference type="PANTHER" id="PTHR45138">
    <property type="entry name" value="REGULATORY COMPONENTS OF SENSORY TRANSDUCTION SYSTEM"/>
    <property type="match status" value="1"/>
</dbReference>
<name>U5N6J0_9BURK</name>
<dbReference type="HOGENOM" id="CLU_000445_11_16_4"/>
<gene>
    <name evidence="4" type="ORF">Cenrod_0779</name>
</gene>
<evidence type="ECO:0000259" key="3">
    <source>
        <dbReference type="PROSITE" id="PS50887"/>
    </source>
</evidence>
<dbReference type="InterPro" id="IPR043128">
    <property type="entry name" value="Rev_trsase/Diguanyl_cyclase"/>
</dbReference>
<reference evidence="4 5" key="1">
    <citation type="journal article" date="2013" name="Genome Biol.">
        <title>Genomic analysis reveals key aspects of prokaryotic symbiosis in the phototrophic consortium "Chlorochromatium aggregatum".</title>
        <authorList>
            <person name="Liu Z."/>
            <person name="Muller J."/>
            <person name="Li T."/>
            <person name="Alvey R.M."/>
            <person name="Vogl K."/>
            <person name="Frigaard N.U."/>
            <person name="Rockwell N.C."/>
            <person name="Boyd E.S."/>
            <person name="Tomsho L.P."/>
            <person name="Schuster S.C."/>
            <person name="Henke P."/>
            <person name="Rohde M."/>
            <person name="Overmann J."/>
            <person name="Bryant D.A."/>
        </authorList>
    </citation>
    <scope>NUCLEOTIDE SEQUENCE [LARGE SCALE GENOMIC DNA]</scope>
    <source>
        <strain evidence="4">CR</strain>
    </source>
</reference>
<dbReference type="Proteomes" id="UP000017184">
    <property type="component" value="Chromosome"/>
</dbReference>
<sequence length="260" mass="28258">MIDLRELRLEDALALLGHGAAALPDSAKDDQAYVQAVIDRLCELSLKDPLTGLSNRRYFFEALRREIEVVTRSGEPALLLMLDIDHFKCINDTYGHPVGDVVIRSIAQTLAGCVRPMDTVARFGGEEFVIILPSCQGHFGIQVAERIRESVAAMNIMTSSGVALKVTISIGGAFAPRWVRSTPELWLDRADIELYRAKSEGRNRVCIEPQPLLSVSAEEKSLLFGSLSLEEPAAWMDGMMADPAGAGSAASTGSTITRVN</sequence>
<keyword evidence="5" id="KW-1185">Reference proteome</keyword>
<proteinExistence type="predicted"/>
<organism evidence="4 5">
    <name type="scientific">Candidatus Symbiobacter mobilis CR</name>
    <dbReference type="NCBI Taxonomy" id="946483"/>
    <lineage>
        <taxon>Bacteria</taxon>
        <taxon>Pseudomonadati</taxon>
        <taxon>Pseudomonadota</taxon>
        <taxon>Betaproteobacteria</taxon>
        <taxon>Burkholderiales</taxon>
        <taxon>Comamonadaceae</taxon>
    </lineage>
</organism>
<dbReference type="NCBIfam" id="TIGR00254">
    <property type="entry name" value="GGDEF"/>
    <property type="match status" value="1"/>
</dbReference>
<dbReference type="InterPro" id="IPR050469">
    <property type="entry name" value="Diguanylate_Cyclase"/>
</dbReference>
<dbReference type="EC" id="2.7.7.65" evidence="1"/>
<feature type="domain" description="GGDEF" evidence="3">
    <location>
        <begin position="75"/>
        <end position="210"/>
    </location>
</feature>
<evidence type="ECO:0000313" key="5">
    <source>
        <dbReference type="Proteomes" id="UP000017184"/>
    </source>
</evidence>
<comment type="catalytic activity">
    <reaction evidence="2">
        <text>2 GTP = 3',3'-c-di-GMP + 2 diphosphate</text>
        <dbReference type="Rhea" id="RHEA:24898"/>
        <dbReference type="ChEBI" id="CHEBI:33019"/>
        <dbReference type="ChEBI" id="CHEBI:37565"/>
        <dbReference type="ChEBI" id="CHEBI:58805"/>
        <dbReference type="EC" id="2.7.7.65"/>
    </reaction>
</comment>
<dbReference type="InterPro" id="IPR029787">
    <property type="entry name" value="Nucleotide_cyclase"/>
</dbReference>
<dbReference type="CDD" id="cd01949">
    <property type="entry name" value="GGDEF"/>
    <property type="match status" value="1"/>
</dbReference>
<dbReference type="RefSeq" id="WP_022771706.1">
    <property type="nucleotide sequence ID" value="NC_022576.1"/>
</dbReference>
<dbReference type="Pfam" id="PF00990">
    <property type="entry name" value="GGDEF"/>
    <property type="match status" value="1"/>
</dbReference>
<accession>U5N6J0</accession>